<reference evidence="1" key="5">
    <citation type="journal article" date="2021" name="G3 (Bethesda)">
        <title>Aegilops tauschii genome assembly Aet v5.0 features greater sequence contiguity and improved annotation.</title>
        <authorList>
            <person name="Wang L."/>
            <person name="Zhu T."/>
            <person name="Rodriguez J.C."/>
            <person name="Deal K.R."/>
            <person name="Dubcovsky J."/>
            <person name="McGuire P.E."/>
            <person name="Lux T."/>
            <person name="Spannagl M."/>
            <person name="Mayer K.F.X."/>
            <person name="Baldrich P."/>
            <person name="Meyers B.C."/>
            <person name="Huo N."/>
            <person name="Gu Y.Q."/>
            <person name="Zhou H."/>
            <person name="Devos K.M."/>
            <person name="Bennetzen J.L."/>
            <person name="Unver T."/>
            <person name="Budak H."/>
            <person name="Gulick P.J."/>
            <person name="Galiba G."/>
            <person name="Kalapos B."/>
            <person name="Nelson D.R."/>
            <person name="Li P."/>
            <person name="You F.M."/>
            <person name="Luo M.C."/>
            <person name="Dvorak J."/>
        </authorList>
    </citation>
    <scope>NUCLEOTIDE SEQUENCE [LARGE SCALE GENOMIC DNA]</scope>
    <source>
        <strain evidence="1">cv. AL8/78</strain>
    </source>
</reference>
<accession>A0A453HS32</accession>
<reference evidence="2" key="1">
    <citation type="journal article" date="2014" name="Science">
        <title>Ancient hybridizations among the ancestral genomes of bread wheat.</title>
        <authorList>
            <consortium name="International Wheat Genome Sequencing Consortium,"/>
            <person name="Marcussen T."/>
            <person name="Sandve S.R."/>
            <person name="Heier L."/>
            <person name="Spannagl M."/>
            <person name="Pfeifer M."/>
            <person name="Jakobsen K.S."/>
            <person name="Wulff B.B."/>
            <person name="Steuernagel B."/>
            <person name="Mayer K.F."/>
            <person name="Olsen O.A."/>
        </authorList>
    </citation>
    <scope>NUCLEOTIDE SEQUENCE [LARGE SCALE GENOMIC DNA]</scope>
    <source>
        <strain evidence="2">cv. AL8/78</strain>
    </source>
</reference>
<dbReference type="Gramene" id="AET4Gv20282200.6">
    <property type="protein sequence ID" value="AET4Gv20282200.6"/>
    <property type="gene ID" value="AET4Gv20282200"/>
</dbReference>
<reference evidence="1" key="4">
    <citation type="submission" date="2019-03" db="UniProtKB">
        <authorList>
            <consortium name="EnsemblPlants"/>
        </authorList>
    </citation>
    <scope>IDENTIFICATION</scope>
</reference>
<evidence type="ECO:0000313" key="2">
    <source>
        <dbReference type="Proteomes" id="UP000015105"/>
    </source>
</evidence>
<evidence type="ECO:0000313" key="1">
    <source>
        <dbReference type="EnsemblPlants" id="AET4Gv20282200.6"/>
    </source>
</evidence>
<dbReference type="AlphaFoldDB" id="A0A453HS32"/>
<reference evidence="2" key="2">
    <citation type="journal article" date="2017" name="Nat. Plants">
        <title>The Aegilops tauschii genome reveals multiple impacts of transposons.</title>
        <authorList>
            <person name="Zhao G."/>
            <person name="Zou C."/>
            <person name="Li K."/>
            <person name="Wang K."/>
            <person name="Li T."/>
            <person name="Gao L."/>
            <person name="Zhang X."/>
            <person name="Wang H."/>
            <person name="Yang Z."/>
            <person name="Liu X."/>
            <person name="Jiang W."/>
            <person name="Mao L."/>
            <person name="Kong X."/>
            <person name="Jiao Y."/>
            <person name="Jia J."/>
        </authorList>
    </citation>
    <scope>NUCLEOTIDE SEQUENCE [LARGE SCALE GENOMIC DNA]</scope>
    <source>
        <strain evidence="2">cv. AL8/78</strain>
    </source>
</reference>
<dbReference type="Proteomes" id="UP000015105">
    <property type="component" value="Chromosome 4D"/>
</dbReference>
<name>A0A453HS32_AEGTS</name>
<proteinExistence type="predicted"/>
<keyword evidence="2" id="KW-1185">Reference proteome</keyword>
<dbReference type="EnsemblPlants" id="AET4Gv20282200.6">
    <property type="protein sequence ID" value="AET4Gv20282200.6"/>
    <property type="gene ID" value="AET4Gv20282200"/>
</dbReference>
<sequence>QMYRSKKIDHSGQVIIGHLQQGGQVYNYAHLPFHHRVSGAGTMLSRCGSTKLPSTHFVVVKQLTISFG</sequence>
<organism evidence="1 2">
    <name type="scientific">Aegilops tauschii subsp. strangulata</name>
    <name type="common">Goatgrass</name>
    <dbReference type="NCBI Taxonomy" id="200361"/>
    <lineage>
        <taxon>Eukaryota</taxon>
        <taxon>Viridiplantae</taxon>
        <taxon>Streptophyta</taxon>
        <taxon>Embryophyta</taxon>
        <taxon>Tracheophyta</taxon>
        <taxon>Spermatophyta</taxon>
        <taxon>Magnoliopsida</taxon>
        <taxon>Liliopsida</taxon>
        <taxon>Poales</taxon>
        <taxon>Poaceae</taxon>
        <taxon>BOP clade</taxon>
        <taxon>Pooideae</taxon>
        <taxon>Triticodae</taxon>
        <taxon>Triticeae</taxon>
        <taxon>Triticinae</taxon>
        <taxon>Aegilops</taxon>
    </lineage>
</organism>
<protein>
    <submittedName>
        <fullName evidence="1">Uncharacterized protein</fullName>
    </submittedName>
</protein>
<reference evidence="1" key="3">
    <citation type="journal article" date="2017" name="Nature">
        <title>Genome sequence of the progenitor of the wheat D genome Aegilops tauschii.</title>
        <authorList>
            <person name="Luo M.C."/>
            <person name="Gu Y.Q."/>
            <person name="Puiu D."/>
            <person name="Wang H."/>
            <person name="Twardziok S.O."/>
            <person name="Deal K.R."/>
            <person name="Huo N."/>
            <person name="Zhu T."/>
            <person name="Wang L."/>
            <person name="Wang Y."/>
            <person name="McGuire P.E."/>
            <person name="Liu S."/>
            <person name="Long H."/>
            <person name="Ramasamy R.K."/>
            <person name="Rodriguez J.C."/>
            <person name="Van S.L."/>
            <person name="Yuan L."/>
            <person name="Wang Z."/>
            <person name="Xia Z."/>
            <person name="Xiao L."/>
            <person name="Anderson O.D."/>
            <person name="Ouyang S."/>
            <person name="Liang Y."/>
            <person name="Zimin A.V."/>
            <person name="Pertea G."/>
            <person name="Qi P."/>
            <person name="Bennetzen J.L."/>
            <person name="Dai X."/>
            <person name="Dawson M.W."/>
            <person name="Muller H.G."/>
            <person name="Kugler K."/>
            <person name="Rivarola-Duarte L."/>
            <person name="Spannagl M."/>
            <person name="Mayer K.F.X."/>
            <person name="Lu F.H."/>
            <person name="Bevan M.W."/>
            <person name="Leroy P."/>
            <person name="Li P."/>
            <person name="You F.M."/>
            <person name="Sun Q."/>
            <person name="Liu Z."/>
            <person name="Lyons E."/>
            <person name="Wicker T."/>
            <person name="Salzberg S.L."/>
            <person name="Devos K.M."/>
            <person name="Dvorak J."/>
        </authorList>
    </citation>
    <scope>NUCLEOTIDE SEQUENCE [LARGE SCALE GENOMIC DNA]</scope>
    <source>
        <strain evidence="1">cv. AL8/78</strain>
    </source>
</reference>